<dbReference type="FunFam" id="1.20.272.10:FF:000001">
    <property type="entry name" value="Putative AAA family ATPase"/>
    <property type="match status" value="1"/>
</dbReference>
<dbReference type="Pfam" id="PF12002">
    <property type="entry name" value="MgsA_C"/>
    <property type="match status" value="1"/>
</dbReference>
<dbReference type="SUPFAM" id="SSF48019">
    <property type="entry name" value="post-AAA+ oligomerization domain-like"/>
    <property type="match status" value="1"/>
</dbReference>
<dbReference type="InterPro" id="IPR003593">
    <property type="entry name" value="AAA+_ATPase"/>
</dbReference>
<organism evidence="7 8">
    <name type="scientific">Synchytrium microbalum</name>
    <dbReference type="NCBI Taxonomy" id="1806994"/>
    <lineage>
        <taxon>Eukaryota</taxon>
        <taxon>Fungi</taxon>
        <taxon>Fungi incertae sedis</taxon>
        <taxon>Chytridiomycota</taxon>
        <taxon>Chytridiomycota incertae sedis</taxon>
        <taxon>Chytridiomycetes</taxon>
        <taxon>Synchytriales</taxon>
        <taxon>Synchytriaceae</taxon>
        <taxon>Synchytrium</taxon>
    </lineage>
</organism>
<feature type="compositionally biased region" description="Polar residues" evidence="5">
    <location>
        <begin position="61"/>
        <end position="71"/>
    </location>
</feature>
<evidence type="ECO:0000259" key="6">
    <source>
        <dbReference type="SMART" id="SM00382"/>
    </source>
</evidence>
<dbReference type="AlphaFoldDB" id="A0A507C7U2"/>
<name>A0A507C7U2_9FUNG</name>
<evidence type="ECO:0000313" key="7">
    <source>
        <dbReference type="EMBL" id="TPX35571.1"/>
    </source>
</evidence>
<dbReference type="CDD" id="cd18139">
    <property type="entry name" value="HLD_clamp_RarA"/>
    <property type="match status" value="1"/>
</dbReference>
<dbReference type="InterPro" id="IPR051314">
    <property type="entry name" value="AAA_ATPase_RarA/MGS1/WRNIP1"/>
</dbReference>
<feature type="domain" description="AAA+ ATPase" evidence="6">
    <location>
        <begin position="159"/>
        <end position="278"/>
    </location>
</feature>
<dbReference type="Pfam" id="PF16193">
    <property type="entry name" value="AAA_assoc_2"/>
    <property type="match status" value="1"/>
</dbReference>
<keyword evidence="4" id="KW-0067">ATP-binding</keyword>
<dbReference type="InterPro" id="IPR032423">
    <property type="entry name" value="AAA_assoc_2"/>
</dbReference>
<dbReference type="EMBL" id="QEAO01000008">
    <property type="protein sequence ID" value="TPX35571.1"/>
    <property type="molecule type" value="Genomic_DNA"/>
</dbReference>
<dbReference type="GO" id="GO:0005524">
    <property type="term" value="F:ATP binding"/>
    <property type="evidence" value="ECO:0007669"/>
    <property type="project" value="UniProtKB-KW"/>
</dbReference>
<dbReference type="SUPFAM" id="SSF52540">
    <property type="entry name" value="P-loop containing nucleoside triphosphate hydrolases"/>
    <property type="match status" value="1"/>
</dbReference>
<keyword evidence="3" id="KW-0547">Nucleotide-binding</keyword>
<dbReference type="Gene3D" id="1.10.3710.10">
    <property type="entry name" value="DNA polymerase III clamp loader subunits, C-terminal domain"/>
    <property type="match status" value="1"/>
</dbReference>
<dbReference type="InterPro" id="IPR027417">
    <property type="entry name" value="P-loop_NTPase"/>
</dbReference>
<dbReference type="FunFam" id="3.40.50.300:FF:000137">
    <property type="entry name" value="Replication-associated recombination protein A"/>
    <property type="match status" value="1"/>
</dbReference>
<dbReference type="Pfam" id="PF00004">
    <property type="entry name" value="AAA"/>
    <property type="match status" value="1"/>
</dbReference>
<evidence type="ECO:0000256" key="3">
    <source>
        <dbReference type="ARBA" id="ARBA00022741"/>
    </source>
</evidence>
<dbReference type="OrthoDB" id="10265467at2759"/>
<dbReference type="PANTHER" id="PTHR13779">
    <property type="entry name" value="WERNER HELICASE-INTERACTING PROTEIN 1 FAMILY MEMBER"/>
    <property type="match status" value="1"/>
</dbReference>
<dbReference type="GO" id="GO:0003677">
    <property type="term" value="F:DNA binding"/>
    <property type="evidence" value="ECO:0007669"/>
    <property type="project" value="InterPro"/>
</dbReference>
<proteinExistence type="inferred from homology"/>
<reference evidence="7 8" key="1">
    <citation type="journal article" date="2019" name="Sci. Rep.">
        <title>Comparative genomics of chytrid fungi reveal insights into the obligate biotrophic and pathogenic lifestyle of Synchytrium endobioticum.</title>
        <authorList>
            <person name="van de Vossenberg B.T.L.H."/>
            <person name="Warris S."/>
            <person name="Nguyen H.D.T."/>
            <person name="van Gent-Pelzer M.P.E."/>
            <person name="Joly D.L."/>
            <person name="van de Geest H.C."/>
            <person name="Bonants P.J.M."/>
            <person name="Smith D.S."/>
            <person name="Levesque C.A."/>
            <person name="van der Lee T.A.J."/>
        </authorList>
    </citation>
    <scope>NUCLEOTIDE SEQUENCE [LARGE SCALE GENOMIC DNA]</scope>
    <source>
        <strain evidence="7 8">JEL517</strain>
    </source>
</reference>
<dbReference type="Gene3D" id="1.10.8.60">
    <property type="match status" value="1"/>
</dbReference>
<gene>
    <name evidence="7" type="ORF">SmJEL517_g02088</name>
</gene>
<comment type="similarity">
    <text evidence="1">Belongs to the AAA ATPase family. RarA/MGS1/WRNIP1 subfamily.</text>
</comment>
<evidence type="ECO:0000256" key="4">
    <source>
        <dbReference type="ARBA" id="ARBA00022840"/>
    </source>
</evidence>
<keyword evidence="2" id="KW-0235">DNA replication</keyword>
<evidence type="ECO:0000313" key="8">
    <source>
        <dbReference type="Proteomes" id="UP000319731"/>
    </source>
</evidence>
<accession>A0A507C7U2</accession>
<feature type="region of interest" description="Disordered" evidence="5">
    <location>
        <begin position="24"/>
        <end position="124"/>
    </location>
</feature>
<evidence type="ECO:0000256" key="2">
    <source>
        <dbReference type="ARBA" id="ARBA00022705"/>
    </source>
</evidence>
<evidence type="ECO:0000256" key="5">
    <source>
        <dbReference type="SAM" id="MobiDB-lite"/>
    </source>
</evidence>
<dbReference type="SMART" id="SM00382">
    <property type="entry name" value="AAA"/>
    <property type="match status" value="1"/>
</dbReference>
<dbReference type="InterPro" id="IPR008921">
    <property type="entry name" value="DNA_pol3_clamp-load_cplx_C"/>
</dbReference>
<dbReference type="GO" id="GO:0016887">
    <property type="term" value="F:ATP hydrolysis activity"/>
    <property type="evidence" value="ECO:0007669"/>
    <property type="project" value="InterPro"/>
</dbReference>
<dbReference type="GO" id="GO:0000731">
    <property type="term" value="P:DNA synthesis involved in DNA repair"/>
    <property type="evidence" value="ECO:0007669"/>
    <property type="project" value="TreeGrafter"/>
</dbReference>
<dbReference type="InterPro" id="IPR003959">
    <property type="entry name" value="ATPase_AAA_core"/>
</dbReference>
<feature type="compositionally biased region" description="Polar residues" evidence="5">
    <location>
        <begin position="79"/>
        <end position="93"/>
    </location>
</feature>
<dbReference type="STRING" id="1806994.A0A507C7U2"/>
<dbReference type="RefSeq" id="XP_031026044.1">
    <property type="nucleotide sequence ID" value="XM_031168016.1"/>
</dbReference>
<dbReference type="GO" id="GO:0005634">
    <property type="term" value="C:nucleus"/>
    <property type="evidence" value="ECO:0007669"/>
    <property type="project" value="TreeGrafter"/>
</dbReference>
<dbReference type="GO" id="GO:0008047">
    <property type="term" value="F:enzyme activator activity"/>
    <property type="evidence" value="ECO:0007669"/>
    <property type="project" value="TreeGrafter"/>
</dbReference>
<dbReference type="Proteomes" id="UP000319731">
    <property type="component" value="Unassembled WGS sequence"/>
</dbReference>
<dbReference type="Gene3D" id="3.40.50.300">
    <property type="entry name" value="P-loop containing nucleotide triphosphate hydrolases"/>
    <property type="match status" value="1"/>
</dbReference>
<sequence length="550" mass="59755">MLTVEDPQTCPICNEDIPAADISQHVNNHLDQRPAPTKGSNGGQLKQATIFGASSVPKPASGSSKTPTASSQKRKREQSTITSNVSPVSSSNLQPPPPPALDDIEFPSSKRTAQQGPAQHKSGAPLAELARPSDLSSFFGQQQVLGENKLLRNLIESGRVPSLILWGPPGSGKTTLARIIGKKTGGFYKEMSAVQHNISDVRSFIDQSRNHQALLPGPKPVLFLDEIHRFTKAQQDVLLPAVEQGSFTLIAATTENPSFRVNNALLSRCRVFVLERLGDEDLVPLLKRAARIKLGLPNTTAKTTGESSDQNTSDQDIDGLVGPIAIPLEVFQYLARMSDGDSRVAINALEMALDAVKTEDVESPQVSVSSVKEALNKVHLQYDKDGDNHYDLISALHKSMRGSDADAALYWFGRMIYAGEDPIYIARRLVRFASEDIGVADSSCLQVAMAALQAAQVIGMPESDCILAHAVVHLARAPKSIEVYKALKLVKHTVENEPALPVPLHIRNAPTRLMKDLKYGEGYVYTPDAPDVHQDFLPPQLSRKKFLGVE</sequence>
<dbReference type="InterPro" id="IPR021886">
    <property type="entry name" value="MgsA_C"/>
</dbReference>
<dbReference type="CDD" id="cd00009">
    <property type="entry name" value="AAA"/>
    <property type="match status" value="1"/>
</dbReference>
<dbReference type="PANTHER" id="PTHR13779:SF7">
    <property type="entry name" value="ATPASE WRNIP1"/>
    <property type="match status" value="1"/>
</dbReference>
<dbReference type="Gene3D" id="1.20.272.10">
    <property type="match status" value="1"/>
</dbReference>
<protein>
    <recommendedName>
        <fullName evidence="6">AAA+ ATPase domain-containing protein</fullName>
    </recommendedName>
</protein>
<comment type="caution">
    <text evidence="7">The sequence shown here is derived from an EMBL/GenBank/DDBJ whole genome shotgun (WGS) entry which is preliminary data.</text>
</comment>
<dbReference type="GO" id="GO:0006271">
    <property type="term" value="P:DNA strand elongation involved in DNA replication"/>
    <property type="evidence" value="ECO:0007669"/>
    <property type="project" value="UniProtKB-ARBA"/>
</dbReference>
<dbReference type="GeneID" id="42003313"/>
<evidence type="ECO:0000256" key="1">
    <source>
        <dbReference type="ARBA" id="ARBA00008959"/>
    </source>
</evidence>
<dbReference type="GO" id="GO:0017116">
    <property type="term" value="F:single-stranded DNA helicase activity"/>
    <property type="evidence" value="ECO:0007669"/>
    <property type="project" value="TreeGrafter"/>
</dbReference>
<keyword evidence="8" id="KW-1185">Reference proteome</keyword>